<dbReference type="AlphaFoldDB" id="A0A9P8PHY2"/>
<comment type="caution">
    <text evidence="1">The sequence shown here is derived from an EMBL/GenBank/DDBJ whole genome shotgun (WGS) entry which is preliminary data.</text>
</comment>
<sequence length="144" mass="15651">MNCFTSSRQQSVGFNTTLLSQYSNALRRPSKNVGSNLSWNNPDFGGNLGNSVSIVYLDNSARSSSKSLYRLRILNRAPRTVSNSTVQSAYLPLLIPSIIVGSAIVQLAHHTGSFSNTSSPKLVCNVIGCGVSFVKRFRSSFRCV</sequence>
<accession>A0A9P8PHY2</accession>
<proteinExistence type="predicted"/>
<protein>
    <submittedName>
        <fullName evidence="1">Uncharacterized protein</fullName>
    </submittedName>
</protein>
<evidence type="ECO:0000313" key="2">
    <source>
        <dbReference type="Proteomes" id="UP000769157"/>
    </source>
</evidence>
<dbReference type="RefSeq" id="XP_046064960.1">
    <property type="nucleotide sequence ID" value="XM_046204261.1"/>
</dbReference>
<keyword evidence="2" id="KW-1185">Reference proteome</keyword>
<reference evidence="1" key="2">
    <citation type="submission" date="2021-01" db="EMBL/GenBank/DDBJ databases">
        <authorList>
            <person name="Schikora-Tamarit M.A."/>
        </authorList>
    </citation>
    <scope>NUCLEOTIDE SEQUENCE</scope>
    <source>
        <strain evidence="1">CBS6075</strain>
    </source>
</reference>
<reference evidence="1" key="1">
    <citation type="journal article" date="2021" name="Open Biol.">
        <title>Shared evolutionary footprints suggest mitochondrial oxidative damage underlies multiple complex I losses in fungi.</title>
        <authorList>
            <person name="Schikora-Tamarit M.A."/>
            <person name="Marcet-Houben M."/>
            <person name="Nosek J."/>
            <person name="Gabaldon T."/>
        </authorList>
    </citation>
    <scope>NUCLEOTIDE SEQUENCE</scope>
    <source>
        <strain evidence="1">CBS6075</strain>
    </source>
</reference>
<organism evidence="1 2">
    <name type="scientific">Ogataea philodendri</name>
    <dbReference type="NCBI Taxonomy" id="1378263"/>
    <lineage>
        <taxon>Eukaryota</taxon>
        <taxon>Fungi</taxon>
        <taxon>Dikarya</taxon>
        <taxon>Ascomycota</taxon>
        <taxon>Saccharomycotina</taxon>
        <taxon>Pichiomycetes</taxon>
        <taxon>Pichiales</taxon>
        <taxon>Pichiaceae</taxon>
        <taxon>Ogataea</taxon>
    </lineage>
</organism>
<dbReference type="GeneID" id="70231999"/>
<name>A0A9P8PHY2_9ASCO</name>
<gene>
    <name evidence="1" type="ORF">OGAPHI_000031</name>
</gene>
<dbReference type="EMBL" id="JAEUBE010000042">
    <property type="protein sequence ID" value="KAH3671845.1"/>
    <property type="molecule type" value="Genomic_DNA"/>
</dbReference>
<dbReference type="Proteomes" id="UP000769157">
    <property type="component" value="Unassembled WGS sequence"/>
</dbReference>
<evidence type="ECO:0000313" key="1">
    <source>
        <dbReference type="EMBL" id="KAH3671845.1"/>
    </source>
</evidence>